<protein>
    <submittedName>
        <fullName evidence="1">Nucleoid-associated protein</fullName>
    </submittedName>
</protein>
<proteinExistence type="predicted"/>
<evidence type="ECO:0000313" key="1">
    <source>
        <dbReference type="EMBL" id="MEE1885763.1"/>
    </source>
</evidence>
<organism evidence="1 2">
    <name type="scientific">Pedobacter flavus</name>
    <dbReference type="NCBI Taxonomy" id="3113906"/>
    <lineage>
        <taxon>Bacteria</taxon>
        <taxon>Pseudomonadati</taxon>
        <taxon>Bacteroidota</taxon>
        <taxon>Sphingobacteriia</taxon>
        <taxon>Sphingobacteriales</taxon>
        <taxon>Sphingobacteriaceae</taxon>
        <taxon>Pedobacter</taxon>
    </lineage>
</organism>
<gene>
    <name evidence="1" type="ORF">VRU49_10075</name>
</gene>
<comment type="caution">
    <text evidence="1">The sequence shown here is derived from an EMBL/GenBank/DDBJ whole genome shotgun (WGS) entry which is preliminary data.</text>
</comment>
<name>A0ABU7H354_9SPHI</name>
<dbReference type="RefSeq" id="WP_330146658.1">
    <property type="nucleotide sequence ID" value="NZ_JAZDQU010000002.1"/>
</dbReference>
<reference evidence="1 2" key="1">
    <citation type="submission" date="2024-01" db="EMBL/GenBank/DDBJ databases">
        <title>Pedobacter sp. nov., isolated from oil-contaminated soil.</title>
        <authorList>
            <person name="Le N.T.T."/>
        </authorList>
    </citation>
    <scope>NUCLEOTIDE SEQUENCE [LARGE SCALE GENOMIC DNA]</scope>
    <source>
        <strain evidence="1 2">VNH31</strain>
    </source>
</reference>
<dbReference type="EMBL" id="JAZDQU010000002">
    <property type="protein sequence ID" value="MEE1885763.1"/>
    <property type="molecule type" value="Genomic_DNA"/>
</dbReference>
<accession>A0ABU7H354</accession>
<sequence>MISYFQANLETVSIHKVGNKLADEYYSLSDAPYTIEDQELNKILLTYFLSPFEKVNEIYRLFHPNQDLKLNEVYHFVTQIFEQPSSFHEQTEQLAKHLYNQCNHAKIKSGEVYIAKFTDLQIEGELLEAVGIFKSENKETYIKVAPEEGNFSISYEQEAINLHKLDKGCLIFKTEKEAGYKVAVVDQTSRSGEAVYWKDDFLMLKARNDNYSHTSQILGVYKNFVTQKLDEDYDITKAEKIDLLNKSLNYFKEKEQFDLEEFGQEVIGSVAGFESFKSYKQNFEEEFEVEIAEKFDISAPAVKKQSRNYKSVLKLDRNFHIYIHGNKDLIEKGYDDDKHMNYYKVYFKEEE</sequence>
<keyword evidence="2" id="KW-1185">Reference proteome</keyword>
<dbReference type="Proteomes" id="UP001337681">
    <property type="component" value="Unassembled WGS sequence"/>
</dbReference>
<evidence type="ECO:0000313" key="2">
    <source>
        <dbReference type="Proteomes" id="UP001337681"/>
    </source>
</evidence>